<proteinExistence type="predicted"/>
<dbReference type="EMBL" id="DF236982">
    <property type="protein sequence ID" value="GAQ79581.1"/>
    <property type="molecule type" value="Genomic_DNA"/>
</dbReference>
<protein>
    <submittedName>
        <fullName evidence="2">Uncharacterized protein</fullName>
    </submittedName>
</protein>
<gene>
    <name evidence="2" type="ORF">KFL_000330280</name>
</gene>
<evidence type="ECO:0000313" key="2">
    <source>
        <dbReference type="EMBL" id="GAQ79581.1"/>
    </source>
</evidence>
<evidence type="ECO:0000313" key="3">
    <source>
        <dbReference type="Proteomes" id="UP000054558"/>
    </source>
</evidence>
<feature type="compositionally biased region" description="Polar residues" evidence="1">
    <location>
        <begin position="147"/>
        <end position="157"/>
    </location>
</feature>
<accession>A0A1Y1HRG2</accession>
<feature type="region of interest" description="Disordered" evidence="1">
    <location>
        <begin position="144"/>
        <end position="167"/>
    </location>
</feature>
<reference evidence="2 3" key="1">
    <citation type="journal article" date="2014" name="Nat. Commun.">
        <title>Klebsormidium flaccidum genome reveals primary factors for plant terrestrial adaptation.</title>
        <authorList>
            <person name="Hori K."/>
            <person name="Maruyama F."/>
            <person name="Fujisawa T."/>
            <person name="Togashi T."/>
            <person name="Yamamoto N."/>
            <person name="Seo M."/>
            <person name="Sato S."/>
            <person name="Yamada T."/>
            <person name="Mori H."/>
            <person name="Tajima N."/>
            <person name="Moriyama T."/>
            <person name="Ikeuchi M."/>
            <person name="Watanabe M."/>
            <person name="Wada H."/>
            <person name="Kobayashi K."/>
            <person name="Saito M."/>
            <person name="Masuda T."/>
            <person name="Sasaki-Sekimoto Y."/>
            <person name="Mashiguchi K."/>
            <person name="Awai K."/>
            <person name="Shimojima M."/>
            <person name="Masuda S."/>
            <person name="Iwai M."/>
            <person name="Nobusawa T."/>
            <person name="Narise T."/>
            <person name="Kondo S."/>
            <person name="Saito H."/>
            <person name="Sato R."/>
            <person name="Murakawa M."/>
            <person name="Ihara Y."/>
            <person name="Oshima-Yamada Y."/>
            <person name="Ohtaka K."/>
            <person name="Satoh M."/>
            <person name="Sonobe K."/>
            <person name="Ishii M."/>
            <person name="Ohtani R."/>
            <person name="Kanamori-Sato M."/>
            <person name="Honoki R."/>
            <person name="Miyazaki D."/>
            <person name="Mochizuki H."/>
            <person name="Umetsu J."/>
            <person name="Higashi K."/>
            <person name="Shibata D."/>
            <person name="Kamiya Y."/>
            <person name="Sato N."/>
            <person name="Nakamura Y."/>
            <person name="Tabata S."/>
            <person name="Ida S."/>
            <person name="Kurokawa K."/>
            <person name="Ohta H."/>
        </authorList>
    </citation>
    <scope>NUCLEOTIDE SEQUENCE [LARGE SCALE GENOMIC DNA]</scope>
    <source>
        <strain evidence="2 3">NIES-2285</strain>
    </source>
</reference>
<dbReference type="OMA" id="IMEEATH"/>
<dbReference type="AlphaFoldDB" id="A0A1Y1HRG2"/>
<name>A0A1Y1HRG2_KLENI</name>
<sequence>MNVEDSSEALSRNLGSRFERAWHTIVVDLLLPYAVTKAVEIVYNNIRHKPSGRKVNGPWVFAADPSLPDGIAHPASPEFRSHQGPGGDFSYHFREVLEDLRKRFQVEFFFMAPSQDTRGSVLAYYDERGDATWAICNRENVWDPQEKPSTWSSSNATARERVPPPGPLTGVEYTLTADLVLSEAAGATWRGYERPVGRAVDGEDCLAANEYKLLQMPDGLSICLPRRVRRGTGAFQVSMHWQMDARTVPQETVVYGADGAFESFRTAHYTV</sequence>
<evidence type="ECO:0000256" key="1">
    <source>
        <dbReference type="SAM" id="MobiDB-lite"/>
    </source>
</evidence>
<dbReference type="Proteomes" id="UP000054558">
    <property type="component" value="Unassembled WGS sequence"/>
</dbReference>
<keyword evidence="3" id="KW-1185">Reference proteome</keyword>
<organism evidence="2 3">
    <name type="scientific">Klebsormidium nitens</name>
    <name type="common">Green alga</name>
    <name type="synonym">Ulothrix nitens</name>
    <dbReference type="NCBI Taxonomy" id="105231"/>
    <lineage>
        <taxon>Eukaryota</taxon>
        <taxon>Viridiplantae</taxon>
        <taxon>Streptophyta</taxon>
        <taxon>Klebsormidiophyceae</taxon>
        <taxon>Klebsormidiales</taxon>
        <taxon>Klebsormidiaceae</taxon>
        <taxon>Klebsormidium</taxon>
    </lineage>
</organism>